<dbReference type="InterPro" id="IPR036291">
    <property type="entry name" value="NAD(P)-bd_dom_sf"/>
</dbReference>
<proteinExistence type="predicted"/>
<organism evidence="1 2">
    <name type="scientific">Candidatus Roizmanbacteria bacterium GW2011_GWA2_32_13</name>
    <dbReference type="NCBI Taxonomy" id="1618475"/>
    <lineage>
        <taxon>Bacteria</taxon>
        <taxon>Candidatus Roizmaniibacteriota</taxon>
    </lineage>
</organism>
<comment type="caution">
    <text evidence="1">The sequence shown here is derived from an EMBL/GenBank/DDBJ whole genome shotgun (WGS) entry which is preliminary data.</text>
</comment>
<dbReference type="SUPFAM" id="SSF51735">
    <property type="entry name" value="NAD(P)-binding Rossmann-fold domains"/>
    <property type="match status" value="1"/>
</dbReference>
<evidence type="ECO:0000313" key="2">
    <source>
        <dbReference type="Proteomes" id="UP000034349"/>
    </source>
</evidence>
<name>A0A0G0B1I6_9BACT</name>
<dbReference type="EMBL" id="LBOK01000057">
    <property type="protein sequence ID" value="KKP32650.1"/>
    <property type="molecule type" value="Genomic_DNA"/>
</dbReference>
<evidence type="ECO:0000313" key="1">
    <source>
        <dbReference type="EMBL" id="KKP32650.1"/>
    </source>
</evidence>
<reference evidence="1 2" key="1">
    <citation type="journal article" date="2015" name="Nature">
        <title>rRNA introns, odd ribosomes, and small enigmatic genomes across a large radiation of phyla.</title>
        <authorList>
            <person name="Brown C.T."/>
            <person name="Hug L.A."/>
            <person name="Thomas B.C."/>
            <person name="Sharon I."/>
            <person name="Castelle C.J."/>
            <person name="Singh A."/>
            <person name="Wilkins M.J."/>
            <person name="Williams K.H."/>
            <person name="Banfield J.F."/>
        </authorList>
    </citation>
    <scope>NUCLEOTIDE SEQUENCE [LARGE SCALE GENOMIC DNA]</scope>
</reference>
<accession>A0A0G0B1I6</accession>
<feature type="non-terminal residue" evidence="1">
    <location>
        <position position="1"/>
    </location>
</feature>
<protein>
    <submittedName>
        <fullName evidence="1">UDP-glucose 4-epimerase</fullName>
    </submittedName>
</protein>
<gene>
    <name evidence="1" type="ORF">UR23_C0057G0007</name>
</gene>
<dbReference type="Gene3D" id="3.90.25.10">
    <property type="entry name" value="UDP-galactose 4-epimerase, domain 1"/>
    <property type="match status" value="1"/>
</dbReference>
<sequence length="64" mass="7342">QVKKLTGVEIPIEKANTRQGDDAKKIADIKLAKEILGWEPKRTIENSVKSLLIWYKSHPNGWEK</sequence>
<dbReference type="AlphaFoldDB" id="A0A0G0B1I6"/>
<dbReference type="Proteomes" id="UP000034349">
    <property type="component" value="Unassembled WGS sequence"/>
</dbReference>